<dbReference type="GO" id="GO:0009007">
    <property type="term" value="F:site-specific DNA-methyltransferase (adenine-specific) activity"/>
    <property type="evidence" value="ECO:0007669"/>
    <property type="project" value="UniProtKB-EC"/>
</dbReference>
<organism evidence="6">
    <name type="scientific">marine metagenome</name>
    <dbReference type="NCBI Taxonomy" id="408172"/>
    <lineage>
        <taxon>unclassified sequences</taxon>
        <taxon>metagenomes</taxon>
        <taxon>ecological metagenomes</taxon>
    </lineage>
</organism>
<name>A0A382VL70_9ZZZZ</name>
<keyword evidence="2" id="KW-0489">Methyltransferase</keyword>
<keyword evidence="3" id="KW-0808">Transferase</keyword>
<dbReference type="SUPFAM" id="SSF53335">
    <property type="entry name" value="S-adenosyl-L-methionine-dependent methyltransferases"/>
    <property type="match status" value="1"/>
</dbReference>
<evidence type="ECO:0000313" key="6">
    <source>
        <dbReference type="EMBL" id="SVD47272.1"/>
    </source>
</evidence>
<comment type="catalytic activity">
    <reaction evidence="5">
        <text>a 2'-deoxyadenosine in DNA + S-adenosyl-L-methionine = an N(6)-methyl-2'-deoxyadenosine in DNA + S-adenosyl-L-homocysteine + H(+)</text>
        <dbReference type="Rhea" id="RHEA:15197"/>
        <dbReference type="Rhea" id="RHEA-COMP:12418"/>
        <dbReference type="Rhea" id="RHEA-COMP:12419"/>
        <dbReference type="ChEBI" id="CHEBI:15378"/>
        <dbReference type="ChEBI" id="CHEBI:57856"/>
        <dbReference type="ChEBI" id="CHEBI:59789"/>
        <dbReference type="ChEBI" id="CHEBI:90615"/>
        <dbReference type="ChEBI" id="CHEBI:90616"/>
        <dbReference type="EC" id="2.1.1.72"/>
    </reaction>
</comment>
<proteinExistence type="predicted"/>
<dbReference type="GO" id="GO:0003676">
    <property type="term" value="F:nucleic acid binding"/>
    <property type="evidence" value="ECO:0007669"/>
    <property type="project" value="InterPro"/>
</dbReference>
<dbReference type="InterPro" id="IPR002052">
    <property type="entry name" value="DNA_methylase_N6_adenine_CS"/>
</dbReference>
<dbReference type="InterPro" id="IPR012327">
    <property type="entry name" value="MeTrfase_D12"/>
</dbReference>
<evidence type="ECO:0000256" key="2">
    <source>
        <dbReference type="ARBA" id="ARBA00022603"/>
    </source>
</evidence>
<protein>
    <recommendedName>
        <fullName evidence="1">site-specific DNA-methyltransferase (adenine-specific)</fullName>
        <ecNumber evidence="1">2.1.1.72</ecNumber>
    </recommendedName>
</protein>
<dbReference type="EMBL" id="UINC01152867">
    <property type="protein sequence ID" value="SVD47272.1"/>
    <property type="molecule type" value="Genomic_DNA"/>
</dbReference>
<dbReference type="GO" id="GO:0009307">
    <property type="term" value="P:DNA restriction-modification system"/>
    <property type="evidence" value="ECO:0007669"/>
    <property type="project" value="InterPro"/>
</dbReference>
<dbReference type="EC" id="2.1.1.72" evidence="1"/>
<gene>
    <name evidence="6" type="ORF">METZ01_LOCUS400126</name>
</gene>
<evidence type="ECO:0000256" key="3">
    <source>
        <dbReference type="ARBA" id="ARBA00022679"/>
    </source>
</evidence>
<sequence length="140" mass="16553">MDANELVKKIKCDVLYIDPPYNNRQYASNYHMWETVAVWDKQLLDRKTGLRPYKDQRSLYCFKAKCVKAFDDLIQNASCSHILFSYNTEGIIPNEQITRILSKKGKVTQYEKDYRRFKSNSKGKKPRESLKELLYLVEVS</sequence>
<dbReference type="GO" id="GO:0032259">
    <property type="term" value="P:methylation"/>
    <property type="evidence" value="ECO:0007669"/>
    <property type="project" value="UniProtKB-KW"/>
</dbReference>
<keyword evidence="4" id="KW-0949">S-adenosyl-L-methionine</keyword>
<evidence type="ECO:0000256" key="4">
    <source>
        <dbReference type="ARBA" id="ARBA00022691"/>
    </source>
</evidence>
<dbReference type="AlphaFoldDB" id="A0A382VL70"/>
<evidence type="ECO:0000256" key="5">
    <source>
        <dbReference type="ARBA" id="ARBA00047942"/>
    </source>
</evidence>
<accession>A0A382VL70</accession>
<evidence type="ECO:0000256" key="1">
    <source>
        <dbReference type="ARBA" id="ARBA00011900"/>
    </source>
</evidence>
<dbReference type="PROSITE" id="PS00092">
    <property type="entry name" value="N6_MTASE"/>
    <property type="match status" value="1"/>
</dbReference>
<dbReference type="InterPro" id="IPR029063">
    <property type="entry name" value="SAM-dependent_MTases_sf"/>
</dbReference>
<reference evidence="6" key="1">
    <citation type="submission" date="2018-05" db="EMBL/GenBank/DDBJ databases">
        <authorList>
            <person name="Lanie J.A."/>
            <person name="Ng W.-L."/>
            <person name="Kazmierczak K.M."/>
            <person name="Andrzejewski T.M."/>
            <person name="Davidsen T.M."/>
            <person name="Wayne K.J."/>
            <person name="Tettelin H."/>
            <person name="Glass J.I."/>
            <person name="Rusch D."/>
            <person name="Podicherti R."/>
            <person name="Tsui H.-C.T."/>
            <person name="Winkler M.E."/>
        </authorList>
    </citation>
    <scope>NUCLEOTIDE SEQUENCE</scope>
</reference>
<dbReference type="Pfam" id="PF02086">
    <property type="entry name" value="MethyltransfD12"/>
    <property type="match status" value="1"/>
</dbReference>